<keyword evidence="2" id="KW-0238">DNA-binding</keyword>
<dbReference type="EMBL" id="BAABKK010000002">
    <property type="protein sequence ID" value="GAA5189191.1"/>
    <property type="molecule type" value="Genomic_DNA"/>
</dbReference>
<dbReference type="InterPro" id="IPR000281">
    <property type="entry name" value="HTH_RpiR"/>
</dbReference>
<protein>
    <submittedName>
        <fullName evidence="5">MurR/RpiR family transcriptional regulator</fullName>
    </submittedName>
</protein>
<feature type="domain" description="HTH rpiR-type" evidence="4">
    <location>
        <begin position="1"/>
        <end position="77"/>
    </location>
</feature>
<dbReference type="Proteomes" id="UP001500200">
    <property type="component" value="Unassembled WGS sequence"/>
</dbReference>
<dbReference type="InterPro" id="IPR047640">
    <property type="entry name" value="RpiR-like"/>
</dbReference>
<evidence type="ECO:0000256" key="1">
    <source>
        <dbReference type="ARBA" id="ARBA00023015"/>
    </source>
</evidence>
<organism evidence="5 6">
    <name type="scientific">Arthrobacter gyeryongensis</name>
    <dbReference type="NCBI Taxonomy" id="1650592"/>
    <lineage>
        <taxon>Bacteria</taxon>
        <taxon>Bacillati</taxon>
        <taxon>Actinomycetota</taxon>
        <taxon>Actinomycetes</taxon>
        <taxon>Micrococcales</taxon>
        <taxon>Micrococcaceae</taxon>
        <taxon>Arthrobacter</taxon>
    </lineage>
</organism>
<dbReference type="PANTHER" id="PTHR30514:SF18">
    <property type="entry name" value="RPIR-FAMILY TRANSCRIPTIONAL REGULATOR"/>
    <property type="match status" value="1"/>
</dbReference>
<dbReference type="CDD" id="cd05013">
    <property type="entry name" value="SIS_RpiR"/>
    <property type="match status" value="1"/>
</dbReference>
<dbReference type="Pfam" id="PF01418">
    <property type="entry name" value="HTH_6"/>
    <property type="match status" value="1"/>
</dbReference>
<evidence type="ECO:0000256" key="2">
    <source>
        <dbReference type="ARBA" id="ARBA00023125"/>
    </source>
</evidence>
<dbReference type="PROSITE" id="PS51071">
    <property type="entry name" value="HTH_RPIR"/>
    <property type="match status" value="1"/>
</dbReference>
<reference evidence="6" key="1">
    <citation type="journal article" date="2019" name="Int. J. Syst. Evol. Microbiol.">
        <title>The Global Catalogue of Microorganisms (GCM) 10K type strain sequencing project: providing services to taxonomists for standard genome sequencing and annotation.</title>
        <authorList>
            <consortium name="The Broad Institute Genomics Platform"/>
            <consortium name="The Broad Institute Genome Sequencing Center for Infectious Disease"/>
            <person name="Wu L."/>
            <person name="Ma J."/>
        </authorList>
    </citation>
    <scope>NUCLEOTIDE SEQUENCE [LARGE SCALE GENOMIC DNA]</scope>
    <source>
        <strain evidence="6">JCM 18514</strain>
    </source>
</reference>
<accession>A0ABP9RZK4</accession>
<keyword evidence="6" id="KW-1185">Reference proteome</keyword>
<evidence type="ECO:0000256" key="3">
    <source>
        <dbReference type="ARBA" id="ARBA00023163"/>
    </source>
</evidence>
<dbReference type="Gene3D" id="3.40.50.10490">
    <property type="entry name" value="Glucose-6-phosphate isomerase like protein, domain 1"/>
    <property type="match status" value="1"/>
</dbReference>
<name>A0ABP9RZK4_9MICC</name>
<dbReference type="Gene3D" id="1.10.10.10">
    <property type="entry name" value="Winged helix-like DNA-binding domain superfamily/Winged helix DNA-binding domain"/>
    <property type="match status" value="1"/>
</dbReference>
<dbReference type="InterPro" id="IPR035472">
    <property type="entry name" value="RpiR-like_SIS"/>
</dbReference>
<dbReference type="InterPro" id="IPR001347">
    <property type="entry name" value="SIS_dom"/>
</dbReference>
<dbReference type="SUPFAM" id="SSF53697">
    <property type="entry name" value="SIS domain"/>
    <property type="match status" value="1"/>
</dbReference>
<evidence type="ECO:0000313" key="5">
    <source>
        <dbReference type="EMBL" id="GAA5189191.1"/>
    </source>
</evidence>
<keyword evidence="1" id="KW-0805">Transcription regulation</keyword>
<keyword evidence="3" id="KW-0804">Transcription</keyword>
<dbReference type="SUPFAM" id="SSF46689">
    <property type="entry name" value="Homeodomain-like"/>
    <property type="match status" value="1"/>
</dbReference>
<dbReference type="PANTHER" id="PTHR30514">
    <property type="entry name" value="GLUCOKINASE"/>
    <property type="match status" value="1"/>
</dbReference>
<evidence type="ECO:0000313" key="6">
    <source>
        <dbReference type="Proteomes" id="UP001500200"/>
    </source>
</evidence>
<evidence type="ECO:0000259" key="4">
    <source>
        <dbReference type="PROSITE" id="PS51071"/>
    </source>
</evidence>
<dbReference type="RefSeq" id="WP_345447347.1">
    <property type="nucleotide sequence ID" value="NZ_BAABKK010000002.1"/>
</dbReference>
<sequence length="274" mass="30047">MRIDERIEQHYSELGPQEQKAADTLLDRLGDLAVYNAAELAQLSGVSKATMSRLFRRLGFADFNEVKEHTRSLRSSGVPLARQEGDGGLPLHLAQEQQNLDRLFDTLDDDRLLNVAQQLAEARNVLLIGFRNSFPVALHLRQQLLQCRSSVSLAPQPGQSVGEELAGLDGNDVVVLLGFRRRPDRFQHVLKAATSTGASTILIGDPSARWLASDASLWIECPVEGSAAFDSYAAAMSLMSVIANGVLAAKGRSGRDRVREITGVFDALEEIERR</sequence>
<comment type="caution">
    <text evidence="5">The sequence shown here is derived from an EMBL/GenBank/DDBJ whole genome shotgun (WGS) entry which is preliminary data.</text>
</comment>
<dbReference type="Pfam" id="PF01380">
    <property type="entry name" value="SIS"/>
    <property type="match status" value="1"/>
</dbReference>
<dbReference type="InterPro" id="IPR036388">
    <property type="entry name" value="WH-like_DNA-bd_sf"/>
</dbReference>
<gene>
    <name evidence="5" type="ORF">GCM10023346_03120</name>
</gene>
<proteinExistence type="predicted"/>
<dbReference type="InterPro" id="IPR046348">
    <property type="entry name" value="SIS_dom_sf"/>
</dbReference>
<dbReference type="InterPro" id="IPR009057">
    <property type="entry name" value="Homeodomain-like_sf"/>
</dbReference>